<dbReference type="RefSeq" id="WP_053381049.1">
    <property type="nucleotide sequence ID" value="NZ_CP011801.1"/>
</dbReference>
<protein>
    <recommendedName>
        <fullName evidence="9">Periplasmic heavy metal sensor</fullName>
    </recommendedName>
</protein>
<gene>
    <name evidence="7" type="ORF">NITMOv2_3763</name>
</gene>
<dbReference type="OrthoDB" id="9799297at2"/>
<dbReference type="GO" id="GO:0030288">
    <property type="term" value="C:outer membrane-bounded periplasmic space"/>
    <property type="evidence" value="ECO:0007669"/>
    <property type="project" value="TreeGrafter"/>
</dbReference>
<dbReference type="InterPro" id="IPR052211">
    <property type="entry name" value="Cpx_auxiliary_protein"/>
</dbReference>
<dbReference type="AlphaFoldDB" id="A0A0K2GH25"/>
<evidence type="ECO:0000313" key="7">
    <source>
        <dbReference type="EMBL" id="ALA60154.1"/>
    </source>
</evidence>
<keyword evidence="3 6" id="KW-0732">Signal</keyword>
<keyword evidence="8" id="KW-1185">Reference proteome</keyword>
<accession>A0A0K2GH25</accession>
<evidence type="ECO:0008006" key="9">
    <source>
        <dbReference type="Google" id="ProtNLM"/>
    </source>
</evidence>
<dbReference type="KEGG" id="nmv:NITMOv2_3763"/>
<proteinExistence type="inferred from homology"/>
<name>A0A0K2GH25_NITMO</name>
<feature type="chain" id="PRO_5005477024" description="Periplasmic heavy metal sensor" evidence="6">
    <location>
        <begin position="29"/>
        <end position="210"/>
    </location>
</feature>
<evidence type="ECO:0000256" key="5">
    <source>
        <dbReference type="SAM" id="MobiDB-lite"/>
    </source>
</evidence>
<dbReference type="Pfam" id="PF07813">
    <property type="entry name" value="LTXXQ"/>
    <property type="match status" value="1"/>
</dbReference>
<dbReference type="EMBL" id="CP011801">
    <property type="protein sequence ID" value="ALA60154.1"/>
    <property type="molecule type" value="Genomic_DNA"/>
</dbReference>
<dbReference type="InterPro" id="IPR012899">
    <property type="entry name" value="LTXXQ"/>
</dbReference>
<evidence type="ECO:0000256" key="2">
    <source>
        <dbReference type="ARBA" id="ARBA00008441"/>
    </source>
</evidence>
<evidence type="ECO:0000313" key="8">
    <source>
        <dbReference type="Proteomes" id="UP000069205"/>
    </source>
</evidence>
<dbReference type="STRING" id="42253.NITMOv2_3763"/>
<feature type="compositionally biased region" description="Low complexity" evidence="5">
    <location>
        <begin position="195"/>
        <end position="210"/>
    </location>
</feature>
<comment type="subcellular location">
    <subcellularLocation>
        <location evidence="1">Periplasm</location>
    </subcellularLocation>
</comment>
<dbReference type="Proteomes" id="UP000069205">
    <property type="component" value="Chromosome"/>
</dbReference>
<feature type="compositionally biased region" description="Basic and acidic residues" evidence="5">
    <location>
        <begin position="154"/>
        <end position="174"/>
    </location>
</feature>
<evidence type="ECO:0000256" key="1">
    <source>
        <dbReference type="ARBA" id="ARBA00004418"/>
    </source>
</evidence>
<dbReference type="Gene3D" id="1.20.120.1490">
    <property type="match status" value="1"/>
</dbReference>
<dbReference type="PATRIC" id="fig|42253.5.peg.3711"/>
<evidence type="ECO:0000256" key="4">
    <source>
        <dbReference type="ARBA" id="ARBA00022764"/>
    </source>
</evidence>
<evidence type="ECO:0000256" key="3">
    <source>
        <dbReference type="ARBA" id="ARBA00022729"/>
    </source>
</evidence>
<dbReference type="PANTHER" id="PTHR38102:SF1">
    <property type="entry name" value="PERIPLASMIC CHAPERONE SPY"/>
    <property type="match status" value="1"/>
</dbReference>
<organism evidence="7 8">
    <name type="scientific">Nitrospira moscoviensis</name>
    <dbReference type="NCBI Taxonomy" id="42253"/>
    <lineage>
        <taxon>Bacteria</taxon>
        <taxon>Pseudomonadati</taxon>
        <taxon>Nitrospirota</taxon>
        <taxon>Nitrospiria</taxon>
        <taxon>Nitrospirales</taxon>
        <taxon>Nitrospiraceae</taxon>
        <taxon>Nitrospira</taxon>
    </lineage>
</organism>
<sequence length="210" mass="22251">MLHRTTSILTVGLASTLTLALGLAGAQANEYGYGSSGHGSGGHSAMGGHGMGMMHSSTGHLIRHLLKHEKDIGLSAEQVAKLKEMQLNLDKTRIKTEADIQVAERELKALTDDEKSDLGAIEAKLKQSEDLQVSLRMASIKARREVLGLLTPEQRAKEKAEHEKMMQQHKDMGKGKGHGTSSHGANPHGTNPHKGSGSAAPSSPGGMSVQ</sequence>
<feature type="region of interest" description="Disordered" evidence="5">
    <location>
        <begin position="151"/>
        <end position="210"/>
    </location>
</feature>
<dbReference type="PANTHER" id="PTHR38102">
    <property type="entry name" value="PERIPLASMIC CHAPERONE SPY"/>
    <property type="match status" value="1"/>
</dbReference>
<feature type="signal peptide" evidence="6">
    <location>
        <begin position="1"/>
        <end position="28"/>
    </location>
</feature>
<comment type="similarity">
    <text evidence="2">Belongs to the CpxP/Spy family.</text>
</comment>
<dbReference type="GO" id="GO:0051082">
    <property type="term" value="F:unfolded protein binding"/>
    <property type="evidence" value="ECO:0007669"/>
    <property type="project" value="TreeGrafter"/>
</dbReference>
<keyword evidence="4" id="KW-0574">Periplasm</keyword>
<evidence type="ECO:0000256" key="6">
    <source>
        <dbReference type="SAM" id="SignalP"/>
    </source>
</evidence>
<reference evidence="7 8" key="1">
    <citation type="journal article" date="2015" name="Proc. Natl. Acad. Sci. U.S.A.">
        <title>Expanded metabolic versatility of ubiquitous nitrite-oxidizing bacteria from the genus Nitrospira.</title>
        <authorList>
            <person name="Koch H."/>
            <person name="Lucker S."/>
            <person name="Albertsen M."/>
            <person name="Kitzinger K."/>
            <person name="Herbold C."/>
            <person name="Spieck E."/>
            <person name="Nielsen P.H."/>
            <person name="Wagner M."/>
            <person name="Daims H."/>
        </authorList>
    </citation>
    <scope>NUCLEOTIDE SEQUENCE [LARGE SCALE GENOMIC DNA]</scope>
    <source>
        <strain evidence="7 8">NSP M-1</strain>
    </source>
</reference>